<feature type="transmembrane region" description="Helical" evidence="1">
    <location>
        <begin position="34"/>
        <end position="56"/>
    </location>
</feature>
<reference evidence="2" key="2">
    <citation type="submission" date="2018-07" db="EMBL/GenBank/DDBJ databases">
        <authorList>
            <consortium name="NCBI Pathogen Detection Project"/>
        </authorList>
    </citation>
    <scope>NUCLEOTIDE SEQUENCE</scope>
    <source>
        <strain evidence="2">13-1023</strain>
    </source>
</reference>
<sequence>MTCPTAVKGRAPAAQSNTCCATRRTYYSGALLSYYYLFLPVTSHPVLFCLSLLVLIHCI</sequence>
<gene>
    <name evidence="2" type="ORF">G0D54_20940</name>
</gene>
<protein>
    <submittedName>
        <fullName evidence="2">Uncharacterized protein</fullName>
    </submittedName>
</protein>
<comment type="caution">
    <text evidence="2">The sequence shown here is derived from an EMBL/GenBank/DDBJ whole genome shotgun (WGS) entry which is preliminary data.</text>
</comment>
<evidence type="ECO:0000313" key="2">
    <source>
        <dbReference type="EMBL" id="HAC6867593.1"/>
    </source>
</evidence>
<dbReference type="EMBL" id="DAAMJC010000016">
    <property type="protein sequence ID" value="HAC6867593.1"/>
    <property type="molecule type" value="Genomic_DNA"/>
</dbReference>
<organism evidence="2">
    <name type="scientific">Salmonella enterica subsp. enterica serovar Javiana</name>
    <dbReference type="NCBI Taxonomy" id="363569"/>
    <lineage>
        <taxon>Bacteria</taxon>
        <taxon>Pseudomonadati</taxon>
        <taxon>Pseudomonadota</taxon>
        <taxon>Gammaproteobacteria</taxon>
        <taxon>Enterobacterales</taxon>
        <taxon>Enterobacteriaceae</taxon>
        <taxon>Salmonella</taxon>
    </lineage>
</organism>
<accession>A0A607KGW1</accession>
<name>A0A607KGW1_SALET</name>
<keyword evidence="1" id="KW-1133">Transmembrane helix</keyword>
<keyword evidence="1" id="KW-0472">Membrane</keyword>
<keyword evidence="1" id="KW-0812">Transmembrane</keyword>
<proteinExistence type="predicted"/>
<dbReference type="AlphaFoldDB" id="A0A607KGW1"/>
<reference evidence="2" key="1">
    <citation type="journal article" date="2018" name="Genome Biol.">
        <title>SKESA: strategic k-mer extension for scrupulous assemblies.</title>
        <authorList>
            <person name="Souvorov A."/>
            <person name="Agarwala R."/>
            <person name="Lipman D.J."/>
        </authorList>
    </citation>
    <scope>NUCLEOTIDE SEQUENCE</scope>
    <source>
        <strain evidence="2">13-1023</strain>
    </source>
</reference>
<evidence type="ECO:0000256" key="1">
    <source>
        <dbReference type="SAM" id="Phobius"/>
    </source>
</evidence>